<accession>A0A835CHN1</accession>
<organism evidence="2 3">
    <name type="scientific">Senna tora</name>
    <dbReference type="NCBI Taxonomy" id="362788"/>
    <lineage>
        <taxon>Eukaryota</taxon>
        <taxon>Viridiplantae</taxon>
        <taxon>Streptophyta</taxon>
        <taxon>Embryophyta</taxon>
        <taxon>Tracheophyta</taxon>
        <taxon>Spermatophyta</taxon>
        <taxon>Magnoliopsida</taxon>
        <taxon>eudicotyledons</taxon>
        <taxon>Gunneridae</taxon>
        <taxon>Pentapetalae</taxon>
        <taxon>rosids</taxon>
        <taxon>fabids</taxon>
        <taxon>Fabales</taxon>
        <taxon>Fabaceae</taxon>
        <taxon>Caesalpinioideae</taxon>
        <taxon>Cassia clade</taxon>
        <taxon>Senna</taxon>
    </lineage>
</organism>
<comment type="caution">
    <text evidence="2">The sequence shown here is derived from an EMBL/GenBank/DDBJ whole genome shotgun (WGS) entry which is preliminary data.</text>
</comment>
<feature type="transmembrane region" description="Helical" evidence="1">
    <location>
        <begin position="87"/>
        <end position="111"/>
    </location>
</feature>
<evidence type="ECO:0000313" key="3">
    <source>
        <dbReference type="Proteomes" id="UP000634136"/>
    </source>
</evidence>
<reference evidence="2" key="1">
    <citation type="submission" date="2020-09" db="EMBL/GenBank/DDBJ databases">
        <title>Genome-Enabled Discovery of Anthraquinone Biosynthesis in Senna tora.</title>
        <authorList>
            <person name="Kang S.-H."/>
            <person name="Pandey R.P."/>
            <person name="Lee C.-M."/>
            <person name="Sim J.-S."/>
            <person name="Jeong J.-T."/>
            <person name="Choi B.-S."/>
            <person name="Jung M."/>
            <person name="Ginzburg D."/>
            <person name="Zhao K."/>
            <person name="Won S.Y."/>
            <person name="Oh T.-J."/>
            <person name="Yu Y."/>
            <person name="Kim N.-H."/>
            <person name="Lee O.R."/>
            <person name="Lee T.-H."/>
            <person name="Bashyal P."/>
            <person name="Kim T.-S."/>
            <person name="Lee W.-H."/>
            <person name="Kawkins C."/>
            <person name="Kim C.-K."/>
            <person name="Kim J.S."/>
            <person name="Ahn B.O."/>
            <person name="Rhee S.Y."/>
            <person name="Sohng J.K."/>
        </authorList>
    </citation>
    <scope>NUCLEOTIDE SEQUENCE</scope>
    <source>
        <tissue evidence="2">Leaf</tissue>
    </source>
</reference>
<evidence type="ECO:0000313" key="2">
    <source>
        <dbReference type="EMBL" id="KAF7840360.1"/>
    </source>
</evidence>
<evidence type="ECO:0000256" key="1">
    <source>
        <dbReference type="SAM" id="Phobius"/>
    </source>
</evidence>
<dbReference type="Proteomes" id="UP000634136">
    <property type="component" value="Unassembled WGS sequence"/>
</dbReference>
<keyword evidence="1" id="KW-1133">Transmembrane helix</keyword>
<proteinExistence type="predicted"/>
<sequence length="116" mass="12856">MNMIDKKLDSISVDWNSKVGQSHGSDQSKFTLIALSQGFSGLPGVSDMILGHQASAVYVQSPKCISMYEKISALEDILGEYILTFELCFGFLLWISLLTRIDCLFFSVFALNSSVF</sequence>
<keyword evidence="1" id="KW-0812">Transmembrane</keyword>
<dbReference type="AlphaFoldDB" id="A0A835CHN1"/>
<keyword evidence="3" id="KW-1185">Reference proteome</keyword>
<dbReference type="EMBL" id="JAAIUW010000002">
    <property type="protein sequence ID" value="KAF7840360.1"/>
    <property type="molecule type" value="Genomic_DNA"/>
</dbReference>
<keyword evidence="1" id="KW-0472">Membrane</keyword>
<protein>
    <submittedName>
        <fullName evidence="2">Uncharacterized protein</fullName>
    </submittedName>
</protein>
<gene>
    <name evidence="2" type="ORF">G2W53_002658</name>
</gene>
<name>A0A835CHN1_9FABA</name>